<keyword evidence="2" id="KW-0282">Flagellum</keyword>
<keyword evidence="2" id="KW-0966">Cell projection</keyword>
<dbReference type="Proteomes" id="UP000184268">
    <property type="component" value="Unassembled WGS sequence"/>
</dbReference>
<dbReference type="PANTHER" id="PTHR37166">
    <property type="entry name" value="PROTEIN FLAG"/>
    <property type="match status" value="1"/>
</dbReference>
<sequence length="128" mass="13788">MASQLTNVSGTHLANSVASNTPAPARSSQETTAVVAKDAVQSMEKGVKADNPALDQERLNRIAEELERFVSGNQRALSFHVDDASGRDVVVVRDTHNDQVIRQIPAEEVLELAARLSDLTGVLIETQV</sequence>
<evidence type="ECO:0000313" key="2">
    <source>
        <dbReference type="EMBL" id="SHI10561.1"/>
    </source>
</evidence>
<dbReference type="EMBL" id="FQXG01000007">
    <property type="protein sequence ID" value="SHI10561.1"/>
    <property type="molecule type" value="Genomic_DNA"/>
</dbReference>
<dbReference type="AlphaFoldDB" id="A0A1M5YET6"/>
<protein>
    <submittedName>
        <fullName evidence="2">Flagellar protein FlaG</fullName>
    </submittedName>
</protein>
<proteinExistence type="predicted"/>
<keyword evidence="3" id="KW-1185">Reference proteome</keyword>
<dbReference type="PANTHER" id="PTHR37166:SF1">
    <property type="entry name" value="PROTEIN FLAG"/>
    <property type="match status" value="1"/>
</dbReference>
<accession>A0A1M5YET6</accession>
<name>A0A1M5YET6_9GAMM</name>
<reference evidence="3" key="1">
    <citation type="submission" date="2016-11" db="EMBL/GenBank/DDBJ databases">
        <authorList>
            <person name="Varghese N."/>
            <person name="Submissions S."/>
        </authorList>
    </citation>
    <scope>NUCLEOTIDE SEQUENCE [LARGE SCALE GENOMIC DNA]</scope>
    <source>
        <strain evidence="3">DSM 16917</strain>
    </source>
</reference>
<gene>
    <name evidence="2" type="ORF">SAMN02745129_4168</name>
</gene>
<dbReference type="SUPFAM" id="SSF160214">
    <property type="entry name" value="FlaG-like"/>
    <property type="match status" value="1"/>
</dbReference>
<evidence type="ECO:0000313" key="3">
    <source>
        <dbReference type="Proteomes" id="UP000184268"/>
    </source>
</evidence>
<organism evidence="2 3">
    <name type="scientific">Ferrimonas marina</name>
    <dbReference type="NCBI Taxonomy" id="299255"/>
    <lineage>
        <taxon>Bacteria</taxon>
        <taxon>Pseudomonadati</taxon>
        <taxon>Pseudomonadota</taxon>
        <taxon>Gammaproteobacteria</taxon>
        <taxon>Alteromonadales</taxon>
        <taxon>Ferrimonadaceae</taxon>
        <taxon>Ferrimonas</taxon>
    </lineage>
</organism>
<dbReference type="Gene3D" id="3.30.160.170">
    <property type="entry name" value="FlaG-like"/>
    <property type="match status" value="1"/>
</dbReference>
<dbReference type="STRING" id="299255.SAMN02745129_4168"/>
<dbReference type="InterPro" id="IPR035924">
    <property type="entry name" value="FlaG-like_sf"/>
</dbReference>
<feature type="compositionally biased region" description="Polar residues" evidence="1">
    <location>
        <begin position="1"/>
        <end position="32"/>
    </location>
</feature>
<dbReference type="Pfam" id="PF03646">
    <property type="entry name" value="FlaG"/>
    <property type="match status" value="1"/>
</dbReference>
<feature type="region of interest" description="Disordered" evidence="1">
    <location>
        <begin position="1"/>
        <end position="36"/>
    </location>
</feature>
<evidence type="ECO:0000256" key="1">
    <source>
        <dbReference type="SAM" id="MobiDB-lite"/>
    </source>
</evidence>
<dbReference type="InterPro" id="IPR005186">
    <property type="entry name" value="FlaG"/>
</dbReference>
<keyword evidence="2" id="KW-0969">Cilium</keyword>